<reference evidence="2 3" key="1">
    <citation type="submission" date="2018-02" db="EMBL/GenBank/DDBJ databases">
        <title>Corynebacterium alimpuense sp. nov., a marine obligate actinomycete isolated from sediments of Valparaiso bay, Chile.</title>
        <authorList>
            <person name="Claverias F."/>
            <person name="Gonzales-Siles L."/>
            <person name="Salva-Serra F."/>
            <person name="Inganaes E."/>
            <person name="Molin K."/>
            <person name="Cumsille A."/>
            <person name="Undabarrena A."/>
            <person name="Couve E."/>
            <person name="Moore E.R.B."/>
            <person name="Gomila M."/>
            <person name="Camara B."/>
        </authorList>
    </citation>
    <scope>NUCLEOTIDE SEQUENCE [LARGE SCALE GENOMIC DNA]</scope>
    <source>
        <strain evidence="2 3">CCUG 69366</strain>
    </source>
</reference>
<keyword evidence="1" id="KW-1133">Transmembrane helix</keyword>
<organism evidence="2 3">
    <name type="scientific">Corynebacterium alimapuense</name>
    <dbReference type="NCBI Taxonomy" id="1576874"/>
    <lineage>
        <taxon>Bacteria</taxon>
        <taxon>Bacillati</taxon>
        <taxon>Actinomycetota</taxon>
        <taxon>Actinomycetes</taxon>
        <taxon>Mycobacteriales</taxon>
        <taxon>Corynebacteriaceae</taxon>
        <taxon>Corynebacterium</taxon>
    </lineage>
</organism>
<evidence type="ECO:0000256" key="1">
    <source>
        <dbReference type="SAM" id="Phobius"/>
    </source>
</evidence>
<dbReference type="OrthoDB" id="4422894at2"/>
<sequence>MSSNNFAVADQSSESFPNYAPKIHDSYIEGYEPSSLNAGHSSLERSSTWIGMGLLLSALVGIGIIIWVAATSLWGQGVTVAEYNLNLYLWIGIVIAAVLGAAGFGLIYYGRRNYREYRKTTGRSN</sequence>
<comment type="caution">
    <text evidence="2">The sequence shown here is derived from an EMBL/GenBank/DDBJ whole genome shotgun (WGS) entry which is preliminary data.</text>
</comment>
<accession>A0A3M8K7Y9</accession>
<keyword evidence="3" id="KW-1185">Reference proteome</keyword>
<gene>
    <name evidence="2" type="ORF">C5L39_06765</name>
</gene>
<dbReference type="Proteomes" id="UP000266975">
    <property type="component" value="Unassembled WGS sequence"/>
</dbReference>
<proteinExistence type="predicted"/>
<keyword evidence="1" id="KW-0812">Transmembrane</keyword>
<evidence type="ECO:0000313" key="3">
    <source>
        <dbReference type="Proteomes" id="UP000266975"/>
    </source>
</evidence>
<feature type="transmembrane region" description="Helical" evidence="1">
    <location>
        <begin position="49"/>
        <end position="75"/>
    </location>
</feature>
<protein>
    <submittedName>
        <fullName evidence="2">Uncharacterized protein</fullName>
    </submittedName>
</protein>
<dbReference type="RefSeq" id="WP_123048114.1">
    <property type="nucleotide sequence ID" value="NZ_PTJO01000004.1"/>
</dbReference>
<name>A0A3M8K7Y9_9CORY</name>
<dbReference type="EMBL" id="PTJO01000004">
    <property type="protein sequence ID" value="RNE48979.1"/>
    <property type="molecule type" value="Genomic_DNA"/>
</dbReference>
<dbReference type="AlphaFoldDB" id="A0A3M8K7Y9"/>
<keyword evidence="1" id="KW-0472">Membrane</keyword>
<evidence type="ECO:0000313" key="2">
    <source>
        <dbReference type="EMBL" id="RNE48979.1"/>
    </source>
</evidence>
<feature type="transmembrane region" description="Helical" evidence="1">
    <location>
        <begin position="87"/>
        <end position="109"/>
    </location>
</feature>